<organism evidence="7 8">
    <name type="scientific">Yeguia hominis</name>
    <dbReference type="NCBI Taxonomy" id="2763662"/>
    <lineage>
        <taxon>Bacteria</taxon>
        <taxon>Bacillati</taxon>
        <taxon>Bacillota</taxon>
        <taxon>Clostridia</taxon>
        <taxon>Eubacteriales</taxon>
        <taxon>Yeguiaceae</taxon>
        <taxon>Yeguia</taxon>
    </lineage>
</organism>
<dbReference type="PROSITE" id="PS00198">
    <property type="entry name" value="4FE4S_FER_1"/>
    <property type="match status" value="1"/>
</dbReference>
<dbReference type="InterPro" id="IPR029061">
    <property type="entry name" value="THDP-binding"/>
</dbReference>
<dbReference type="InterPro" id="IPR011766">
    <property type="entry name" value="TPP_enzyme_TPP-bd"/>
</dbReference>
<reference evidence="7" key="1">
    <citation type="submission" date="2020-08" db="EMBL/GenBank/DDBJ databases">
        <title>Genome public.</title>
        <authorList>
            <person name="Liu C."/>
            <person name="Sun Q."/>
        </authorList>
    </citation>
    <scope>NUCLEOTIDE SEQUENCE</scope>
    <source>
        <strain evidence="7">NSJ-40</strain>
    </source>
</reference>
<dbReference type="Gene3D" id="3.40.50.970">
    <property type="match status" value="2"/>
</dbReference>
<dbReference type="CDD" id="cd07034">
    <property type="entry name" value="TPP_PYR_PFOR_IOR-alpha_like"/>
    <property type="match status" value="1"/>
</dbReference>
<keyword evidence="1" id="KW-0479">Metal-binding</keyword>
<dbReference type="InterPro" id="IPR019752">
    <property type="entry name" value="Pyrv/ketoisovalerate_OxRed_cat"/>
</dbReference>
<protein>
    <recommendedName>
        <fullName evidence="5">Indolepyruvate ferredoxin oxidoreductase subunit alpha</fullName>
        <ecNumber evidence="5">1.2.7.8</ecNumber>
    </recommendedName>
</protein>
<dbReference type="InterPro" id="IPR002869">
    <property type="entry name" value="Pyrv_flavodox_OxRed_cen"/>
</dbReference>
<dbReference type="PANTHER" id="PTHR43854:SF1">
    <property type="entry name" value="INDOLEPYRUVATE OXIDOREDUCTASE SUBUNIT IORB"/>
    <property type="match status" value="1"/>
</dbReference>
<keyword evidence="3" id="KW-0408">Iron</keyword>
<dbReference type="InterPro" id="IPR017896">
    <property type="entry name" value="4Fe4S_Fe-S-bd"/>
</dbReference>
<dbReference type="InterPro" id="IPR052198">
    <property type="entry name" value="IorB_Oxidoreductase"/>
</dbReference>
<dbReference type="EMBL" id="JACRSN010000006">
    <property type="protein sequence ID" value="MBC8533470.1"/>
    <property type="molecule type" value="Genomic_DNA"/>
</dbReference>
<dbReference type="InterPro" id="IPR002880">
    <property type="entry name" value="Pyrv_Fd/Flavodoxin_OxRdtase_N"/>
</dbReference>
<dbReference type="Proteomes" id="UP000651482">
    <property type="component" value="Unassembled WGS sequence"/>
</dbReference>
<gene>
    <name evidence="7" type="primary">iorA</name>
    <name evidence="7" type="ORF">IAG03_05525</name>
</gene>
<dbReference type="SUPFAM" id="SSF54862">
    <property type="entry name" value="4Fe-4S ferredoxins"/>
    <property type="match status" value="1"/>
</dbReference>
<evidence type="ECO:0000256" key="4">
    <source>
        <dbReference type="ARBA" id="ARBA00023014"/>
    </source>
</evidence>
<dbReference type="AlphaFoldDB" id="A0A926D6T4"/>
<keyword evidence="8" id="KW-1185">Reference proteome</keyword>
<keyword evidence="4" id="KW-0411">Iron-sulfur</keyword>
<dbReference type="GO" id="GO:0051536">
    <property type="term" value="F:iron-sulfur cluster binding"/>
    <property type="evidence" value="ECO:0007669"/>
    <property type="project" value="UniProtKB-KW"/>
</dbReference>
<evidence type="ECO:0000313" key="8">
    <source>
        <dbReference type="Proteomes" id="UP000651482"/>
    </source>
</evidence>
<feature type="domain" description="4Fe-4S ferredoxin-type" evidence="6">
    <location>
        <begin position="574"/>
        <end position="603"/>
    </location>
</feature>
<dbReference type="GO" id="GO:0030976">
    <property type="term" value="F:thiamine pyrophosphate binding"/>
    <property type="evidence" value="ECO:0007669"/>
    <property type="project" value="InterPro"/>
</dbReference>
<name>A0A926D6T4_9FIRM</name>
<dbReference type="Pfam" id="PF00037">
    <property type="entry name" value="Fer4"/>
    <property type="match status" value="1"/>
</dbReference>
<dbReference type="InterPro" id="IPR017900">
    <property type="entry name" value="4Fe4S_Fe_S_CS"/>
</dbReference>
<dbReference type="SUPFAM" id="SSF52518">
    <property type="entry name" value="Thiamin diphosphate-binding fold (THDP-binding)"/>
    <property type="match status" value="2"/>
</dbReference>
<accession>A0A926D6T4</accession>
<dbReference type="GO" id="GO:0046872">
    <property type="term" value="F:metal ion binding"/>
    <property type="evidence" value="ECO:0007669"/>
    <property type="project" value="UniProtKB-KW"/>
</dbReference>
<dbReference type="PANTHER" id="PTHR43854">
    <property type="entry name" value="INDOLEPYRUVATE OXIDOREDUCTASE SUBUNIT IORB"/>
    <property type="match status" value="1"/>
</dbReference>
<dbReference type="EC" id="1.2.7.8" evidence="5"/>
<dbReference type="Pfam" id="PF01558">
    <property type="entry name" value="POR"/>
    <property type="match status" value="1"/>
</dbReference>
<comment type="caution">
    <text evidence="7">The sequence shown here is derived from an EMBL/GenBank/DDBJ whole genome shotgun (WGS) entry which is preliminary data.</text>
</comment>
<dbReference type="GO" id="GO:0043805">
    <property type="term" value="F:indolepyruvate ferredoxin oxidoreductase activity"/>
    <property type="evidence" value="ECO:0007669"/>
    <property type="project" value="UniProtKB-UniRule"/>
</dbReference>
<keyword evidence="2 7" id="KW-0560">Oxidoreductase</keyword>
<dbReference type="NCBIfam" id="TIGR03336">
    <property type="entry name" value="IOR_alpha"/>
    <property type="match status" value="1"/>
</dbReference>
<evidence type="ECO:0000256" key="5">
    <source>
        <dbReference type="NCBIfam" id="TIGR03336"/>
    </source>
</evidence>
<dbReference type="Gene3D" id="3.40.920.10">
    <property type="entry name" value="Pyruvate-ferredoxin oxidoreductase, PFOR, domain III"/>
    <property type="match status" value="1"/>
</dbReference>
<dbReference type="FunFam" id="3.40.50.970:FF:000039">
    <property type="entry name" value="Indolepyruvate oxidoreductase subunit IorA"/>
    <property type="match status" value="1"/>
</dbReference>
<evidence type="ECO:0000259" key="6">
    <source>
        <dbReference type="PROSITE" id="PS51379"/>
    </source>
</evidence>
<dbReference type="PROSITE" id="PS51379">
    <property type="entry name" value="4FE4S_FER_2"/>
    <property type="match status" value="1"/>
</dbReference>
<dbReference type="Pfam" id="PF02775">
    <property type="entry name" value="TPP_enzyme_C"/>
    <property type="match status" value="1"/>
</dbReference>
<proteinExistence type="predicted"/>
<sequence length="884" mass="92156">MPKEFLMGNEAIALGALHAGVGLVSGYPGTPSTEILETVAKRRGDGVYVEWSVNEKAALEVAAGAAYAGVRTMVTMKQVGLNVASDPLMSLAYVGVKGGMVVVAADDPGPISSQTEQDTRLFAQFCKLPVFDPSSPEEAYTLIGEAFEYSERYATPVLFRPTTRVCHGCAAVEVQETGRQPVPAAFEKDTMRWVIFPRTSYLNHLKIEERNPKIGTEFSAKNPVLELGTGETCRVGVACGGISYAYLMEAAAQEAVCGVRVLKVTTPYPFPETQALRFLSGLDEVLCLEELDPVIERELTCLCGKHGLSVRIHGKGDGYAPRAGENSTEAARKALRLLLGRETLPDLKPDADLPALPVRPPVLCAGCPHRASFYAVKQAAKGKKAVFCGDIGCYTLGNAMPLDMVDTCLCMGADVTIAQGLHRAEPDTVSFSFIGDSTFFASGIPGIVNAVYNQTDIVLIVLDNSTTAMTGQQPHPGTGRTMMGKDGGRVSIESVLRAVGVSFVETVDPLDLNGAVRTVQEAIAASGVRAVVFRSPCIAVAKPEGCCAVLPESCTGCRKCIREIGCPALVADGKTVRVEPPLCTGCGLCAQICPVKAIHAASGAHAVPISCAEKPAACGSKGSEIQSAASSLPGADSGSKEGQAAVAFAASGSTVPGLLGADSGSKEGQAAAAFAASGSTAPGLRRAKDGSKDYLLCGVGGQGTVLASKLLAFAAMEQGLAVRTAETIGMAQRGGCVVSHVRAGDVVHSPLIPKGCADTILGFEPGEAVRCLPYLKPDGAVVVSQKAIQPVTASLARTPYDASDMLDYLRARVRRLTVLDTEAVCAACGSSKVLNIALLAAAAGAGAIALTPDALMEAIRRRMPEKFHEVNLRAVQIALQMRKG</sequence>
<dbReference type="Gene3D" id="3.30.70.20">
    <property type="match status" value="1"/>
</dbReference>
<evidence type="ECO:0000256" key="2">
    <source>
        <dbReference type="ARBA" id="ARBA00023002"/>
    </source>
</evidence>
<dbReference type="SUPFAM" id="SSF53323">
    <property type="entry name" value="Pyruvate-ferredoxin oxidoreductase, PFOR, domain III"/>
    <property type="match status" value="1"/>
</dbReference>
<dbReference type="Pfam" id="PF01855">
    <property type="entry name" value="POR_N"/>
    <property type="match status" value="1"/>
</dbReference>
<evidence type="ECO:0000256" key="3">
    <source>
        <dbReference type="ARBA" id="ARBA00023004"/>
    </source>
</evidence>
<evidence type="ECO:0000256" key="1">
    <source>
        <dbReference type="ARBA" id="ARBA00022723"/>
    </source>
</evidence>
<evidence type="ECO:0000313" key="7">
    <source>
        <dbReference type="EMBL" id="MBC8533470.1"/>
    </source>
</evidence>
<dbReference type="InterPro" id="IPR017721">
    <property type="entry name" value="IorA"/>
</dbReference>
<dbReference type="CDD" id="cd02008">
    <property type="entry name" value="TPP_IOR_alpha"/>
    <property type="match status" value="1"/>
</dbReference>